<keyword evidence="2" id="KW-1185">Reference proteome</keyword>
<dbReference type="EMBL" id="JACIBY010000036">
    <property type="protein sequence ID" value="MBB3842365.1"/>
    <property type="molecule type" value="Genomic_DNA"/>
</dbReference>
<evidence type="ECO:0008006" key="3">
    <source>
        <dbReference type="Google" id="ProtNLM"/>
    </source>
</evidence>
<dbReference type="RefSeq" id="WP_221225784.1">
    <property type="nucleotide sequence ID" value="NZ_JACIBY010000036.1"/>
</dbReference>
<name>A0A7W5ZTC2_9BACT</name>
<proteinExistence type="predicted"/>
<comment type="caution">
    <text evidence="1">The sequence shown here is derived from an EMBL/GenBank/DDBJ whole genome shotgun (WGS) entry which is preliminary data.</text>
</comment>
<gene>
    <name evidence="1" type="ORF">FHS57_006396</name>
</gene>
<dbReference type="InterPro" id="IPR018899">
    <property type="entry name" value="Conjug_transposon_Tra0"/>
</dbReference>
<sequence>MRIYVTAFMWLAFNLTSFCQQLKGQRSLEISIAKIDGLKSTDNLGFNIELNRGKFIGNRLIRQWGIAYLRKDYAVLKQHVPVESMTIHFAMGRILFQQKGITGLVTLGGVGGYQLINRGKSILDDSAYQLTNQNRLIVGGKAQMGLTVASTISVFTKMLWFPTSDVQKFHFALGASIFFF</sequence>
<reference evidence="1 2" key="1">
    <citation type="submission" date="2020-08" db="EMBL/GenBank/DDBJ databases">
        <title>Genomic Encyclopedia of Type Strains, Phase IV (KMG-IV): sequencing the most valuable type-strain genomes for metagenomic binning, comparative biology and taxonomic classification.</title>
        <authorList>
            <person name="Goeker M."/>
        </authorList>
    </citation>
    <scope>NUCLEOTIDE SEQUENCE [LARGE SCALE GENOMIC DNA]</scope>
    <source>
        <strain evidence="1 2">DSM 17976</strain>
    </source>
</reference>
<dbReference type="Pfam" id="PF10626">
    <property type="entry name" value="TraO"/>
    <property type="match status" value="1"/>
</dbReference>
<evidence type="ECO:0000313" key="1">
    <source>
        <dbReference type="EMBL" id="MBB3842365.1"/>
    </source>
</evidence>
<protein>
    <recommendedName>
        <fullName evidence="3">Outer membrane protein beta-barrel domain-containing protein</fullName>
    </recommendedName>
</protein>
<evidence type="ECO:0000313" key="2">
    <source>
        <dbReference type="Proteomes" id="UP000541352"/>
    </source>
</evidence>
<dbReference type="Proteomes" id="UP000541352">
    <property type="component" value="Unassembled WGS sequence"/>
</dbReference>
<accession>A0A7W5ZTC2</accession>
<dbReference type="AlphaFoldDB" id="A0A7W5ZTC2"/>
<organism evidence="1 2">
    <name type="scientific">Runella defluvii</name>
    <dbReference type="NCBI Taxonomy" id="370973"/>
    <lineage>
        <taxon>Bacteria</taxon>
        <taxon>Pseudomonadati</taxon>
        <taxon>Bacteroidota</taxon>
        <taxon>Cytophagia</taxon>
        <taxon>Cytophagales</taxon>
        <taxon>Spirosomataceae</taxon>
        <taxon>Runella</taxon>
    </lineage>
</organism>